<dbReference type="AlphaFoldDB" id="A0A645GN96"/>
<keyword evidence="3" id="KW-0663">Pyridoxal phosphate</keyword>
<comment type="similarity">
    <text evidence="2">Belongs to the threonine aldolase family.</text>
</comment>
<evidence type="ECO:0000259" key="5">
    <source>
        <dbReference type="Pfam" id="PF01212"/>
    </source>
</evidence>
<evidence type="ECO:0000256" key="3">
    <source>
        <dbReference type="ARBA" id="ARBA00022898"/>
    </source>
</evidence>
<dbReference type="GO" id="GO:0006545">
    <property type="term" value="P:glycine biosynthetic process"/>
    <property type="evidence" value="ECO:0007669"/>
    <property type="project" value="TreeGrafter"/>
</dbReference>
<comment type="cofactor">
    <cofactor evidence="1">
        <name>pyridoxal 5'-phosphate</name>
        <dbReference type="ChEBI" id="CHEBI:597326"/>
    </cofactor>
</comment>
<sequence length="121" mass="13260">MRKMLGGGMRQAGVLAAAGIVALKTMVERLEEDHLNAKMLADEIANLGISIDMDTVKTNIVLFDVQNIGLSAEKFALLLDEQGVKCSQFGDYKIRLVTHHGISEEDIKYVIKVISNIVRGC</sequence>
<gene>
    <name evidence="6" type="primary">ltaA_14</name>
    <name evidence="6" type="ORF">SDC9_175084</name>
</gene>
<dbReference type="FunFam" id="3.90.1150.10:FF:000041">
    <property type="entry name" value="Low-specificity L-threonine aldolase"/>
    <property type="match status" value="1"/>
</dbReference>
<reference evidence="6" key="1">
    <citation type="submission" date="2019-08" db="EMBL/GenBank/DDBJ databases">
        <authorList>
            <person name="Kucharzyk K."/>
            <person name="Murdoch R.W."/>
            <person name="Higgins S."/>
            <person name="Loffler F."/>
        </authorList>
    </citation>
    <scope>NUCLEOTIDE SEQUENCE</scope>
</reference>
<dbReference type="InterPro" id="IPR015422">
    <property type="entry name" value="PyrdxlP-dep_Trfase_small"/>
</dbReference>
<dbReference type="PANTHER" id="PTHR48097:SF9">
    <property type="entry name" value="L-THREONINE ALDOLASE"/>
    <property type="match status" value="1"/>
</dbReference>
<evidence type="ECO:0000256" key="2">
    <source>
        <dbReference type="ARBA" id="ARBA00006966"/>
    </source>
</evidence>
<dbReference type="Pfam" id="PF01212">
    <property type="entry name" value="Beta_elim_lyase"/>
    <property type="match status" value="1"/>
</dbReference>
<evidence type="ECO:0000313" key="6">
    <source>
        <dbReference type="EMBL" id="MPN27650.1"/>
    </source>
</evidence>
<dbReference type="GO" id="GO:0008732">
    <property type="term" value="F:L-allo-threonine aldolase activity"/>
    <property type="evidence" value="ECO:0007669"/>
    <property type="project" value="UniProtKB-EC"/>
</dbReference>
<keyword evidence="4 6" id="KW-0456">Lyase</keyword>
<dbReference type="Gene3D" id="3.90.1150.10">
    <property type="entry name" value="Aspartate Aminotransferase, domain 1"/>
    <property type="match status" value="1"/>
</dbReference>
<comment type="caution">
    <text evidence="6">The sequence shown here is derived from an EMBL/GenBank/DDBJ whole genome shotgun (WGS) entry which is preliminary data.</text>
</comment>
<dbReference type="InterPro" id="IPR001597">
    <property type="entry name" value="ArAA_b-elim_lyase/Thr_aldolase"/>
</dbReference>
<evidence type="ECO:0000256" key="1">
    <source>
        <dbReference type="ARBA" id="ARBA00001933"/>
    </source>
</evidence>
<protein>
    <submittedName>
        <fullName evidence="6">L-allo-threonine aldolase</fullName>
        <ecNumber evidence="6">4.1.2.49</ecNumber>
    </submittedName>
</protein>
<proteinExistence type="inferred from homology"/>
<accession>A0A645GN96</accession>
<name>A0A645GN96_9ZZZZ</name>
<dbReference type="GO" id="GO:0006567">
    <property type="term" value="P:L-threonine catabolic process"/>
    <property type="evidence" value="ECO:0007669"/>
    <property type="project" value="TreeGrafter"/>
</dbReference>
<organism evidence="6">
    <name type="scientific">bioreactor metagenome</name>
    <dbReference type="NCBI Taxonomy" id="1076179"/>
    <lineage>
        <taxon>unclassified sequences</taxon>
        <taxon>metagenomes</taxon>
        <taxon>ecological metagenomes</taxon>
    </lineage>
</organism>
<dbReference type="InterPro" id="IPR015424">
    <property type="entry name" value="PyrdxlP-dep_Trfase"/>
</dbReference>
<dbReference type="SUPFAM" id="SSF53383">
    <property type="entry name" value="PLP-dependent transferases"/>
    <property type="match status" value="1"/>
</dbReference>
<dbReference type="GO" id="GO:0005829">
    <property type="term" value="C:cytosol"/>
    <property type="evidence" value="ECO:0007669"/>
    <property type="project" value="TreeGrafter"/>
</dbReference>
<evidence type="ECO:0000256" key="4">
    <source>
        <dbReference type="ARBA" id="ARBA00023239"/>
    </source>
</evidence>
<dbReference type="EC" id="4.1.2.49" evidence="6"/>
<feature type="domain" description="Aromatic amino acid beta-eliminating lyase/threonine aldolase" evidence="5">
    <location>
        <begin position="2"/>
        <end position="66"/>
    </location>
</feature>
<dbReference type="EMBL" id="VSSQ01077634">
    <property type="protein sequence ID" value="MPN27650.1"/>
    <property type="molecule type" value="Genomic_DNA"/>
</dbReference>
<dbReference type="PANTHER" id="PTHR48097">
    <property type="entry name" value="L-THREONINE ALDOLASE-RELATED"/>
    <property type="match status" value="1"/>
</dbReference>